<dbReference type="Proteomes" id="UP000054538">
    <property type="component" value="Unassembled WGS sequence"/>
</dbReference>
<reference evidence="2 3" key="1">
    <citation type="submission" date="2014-04" db="EMBL/GenBank/DDBJ databases">
        <authorList>
            <consortium name="DOE Joint Genome Institute"/>
            <person name="Kuo A."/>
            <person name="Kohler A."/>
            <person name="Jargeat P."/>
            <person name="Nagy L.G."/>
            <person name="Floudas D."/>
            <person name="Copeland A."/>
            <person name="Barry K.W."/>
            <person name="Cichocki N."/>
            <person name="Veneault-Fourrey C."/>
            <person name="LaButti K."/>
            <person name="Lindquist E.A."/>
            <person name="Lipzen A."/>
            <person name="Lundell T."/>
            <person name="Morin E."/>
            <person name="Murat C."/>
            <person name="Sun H."/>
            <person name="Tunlid A."/>
            <person name="Henrissat B."/>
            <person name="Grigoriev I.V."/>
            <person name="Hibbett D.S."/>
            <person name="Martin F."/>
            <person name="Nordberg H.P."/>
            <person name="Cantor M.N."/>
            <person name="Hua S.X."/>
        </authorList>
    </citation>
    <scope>NUCLEOTIDE SEQUENCE [LARGE SCALE GENOMIC DNA]</scope>
    <source>
        <strain evidence="2 3">Ve08.2h10</strain>
    </source>
</reference>
<keyword evidence="3" id="KW-1185">Reference proteome</keyword>
<feature type="region of interest" description="Disordered" evidence="1">
    <location>
        <begin position="38"/>
        <end position="71"/>
    </location>
</feature>
<dbReference type="AlphaFoldDB" id="A0A0D0DR05"/>
<sequence length="71" mass="7282">SDNSATTAGRLRTFGCDGVATGGAEGMEVGAVRWESSTAGGTDAITERARRWQKSPQKETCTCSELTGGVG</sequence>
<dbReference type="InParanoid" id="A0A0D0DR05"/>
<organism evidence="2 3">
    <name type="scientific">Paxillus rubicundulus Ve08.2h10</name>
    <dbReference type="NCBI Taxonomy" id="930991"/>
    <lineage>
        <taxon>Eukaryota</taxon>
        <taxon>Fungi</taxon>
        <taxon>Dikarya</taxon>
        <taxon>Basidiomycota</taxon>
        <taxon>Agaricomycotina</taxon>
        <taxon>Agaricomycetes</taxon>
        <taxon>Agaricomycetidae</taxon>
        <taxon>Boletales</taxon>
        <taxon>Paxilineae</taxon>
        <taxon>Paxillaceae</taxon>
        <taxon>Paxillus</taxon>
    </lineage>
</organism>
<reference evidence="3" key="2">
    <citation type="submission" date="2015-01" db="EMBL/GenBank/DDBJ databases">
        <title>Evolutionary Origins and Diversification of the Mycorrhizal Mutualists.</title>
        <authorList>
            <consortium name="DOE Joint Genome Institute"/>
            <consortium name="Mycorrhizal Genomics Consortium"/>
            <person name="Kohler A."/>
            <person name="Kuo A."/>
            <person name="Nagy L.G."/>
            <person name="Floudas D."/>
            <person name="Copeland A."/>
            <person name="Barry K.W."/>
            <person name="Cichocki N."/>
            <person name="Veneault-Fourrey C."/>
            <person name="LaButti K."/>
            <person name="Lindquist E.A."/>
            <person name="Lipzen A."/>
            <person name="Lundell T."/>
            <person name="Morin E."/>
            <person name="Murat C."/>
            <person name="Riley R."/>
            <person name="Ohm R."/>
            <person name="Sun H."/>
            <person name="Tunlid A."/>
            <person name="Henrissat B."/>
            <person name="Grigoriev I.V."/>
            <person name="Hibbett D.S."/>
            <person name="Martin F."/>
        </authorList>
    </citation>
    <scope>NUCLEOTIDE SEQUENCE [LARGE SCALE GENOMIC DNA]</scope>
    <source>
        <strain evidence="3">Ve08.2h10</strain>
    </source>
</reference>
<dbReference type="HOGENOM" id="CLU_2747025_0_0_1"/>
<dbReference type="EMBL" id="KN825058">
    <property type="protein sequence ID" value="KIK95198.1"/>
    <property type="molecule type" value="Genomic_DNA"/>
</dbReference>
<evidence type="ECO:0000313" key="2">
    <source>
        <dbReference type="EMBL" id="KIK95198.1"/>
    </source>
</evidence>
<gene>
    <name evidence="2" type="ORF">PAXRUDRAFT_141272</name>
</gene>
<evidence type="ECO:0000256" key="1">
    <source>
        <dbReference type="SAM" id="MobiDB-lite"/>
    </source>
</evidence>
<protein>
    <submittedName>
        <fullName evidence="2">Unplaced genomic scaffold scaffold_236, whole genome shotgun sequence</fullName>
    </submittedName>
</protein>
<accession>A0A0D0DR05</accession>
<evidence type="ECO:0000313" key="3">
    <source>
        <dbReference type="Proteomes" id="UP000054538"/>
    </source>
</evidence>
<feature type="non-terminal residue" evidence="2">
    <location>
        <position position="1"/>
    </location>
</feature>
<feature type="compositionally biased region" description="Polar residues" evidence="1">
    <location>
        <begin position="54"/>
        <end position="65"/>
    </location>
</feature>
<proteinExistence type="predicted"/>
<name>A0A0D0DR05_9AGAM</name>